<dbReference type="SUPFAM" id="SSF48113">
    <property type="entry name" value="Heme-dependent peroxidases"/>
    <property type="match status" value="1"/>
</dbReference>
<reference evidence="4 5" key="1">
    <citation type="submission" date="2017-07" db="EMBL/GenBank/DDBJ databases">
        <title>Sandarakinorhabdus cyanobacteriorum sp. nov., a novel bacterium isolated from cyanobacterial aggregates in a eutrophic lake.</title>
        <authorList>
            <person name="Cai H."/>
        </authorList>
    </citation>
    <scope>NUCLEOTIDE SEQUENCE [LARGE SCALE GENOMIC DNA]</scope>
    <source>
        <strain evidence="4 5">TH057</strain>
    </source>
</reference>
<gene>
    <name evidence="4" type="ORF">CHU93_13100</name>
</gene>
<dbReference type="AlphaFoldDB" id="A0A255YAJ9"/>
<comment type="subcellular location">
    <subcellularLocation>
        <location evidence="1">Secreted</location>
    </subcellularLocation>
</comment>
<dbReference type="PANTHER" id="PTHR11475">
    <property type="entry name" value="OXIDASE/PEROXIDASE"/>
    <property type="match status" value="1"/>
</dbReference>
<dbReference type="GO" id="GO:0005576">
    <property type="term" value="C:extracellular region"/>
    <property type="evidence" value="ECO:0007669"/>
    <property type="project" value="UniProtKB-SubCell"/>
</dbReference>
<evidence type="ECO:0008006" key="6">
    <source>
        <dbReference type="Google" id="ProtNLM"/>
    </source>
</evidence>
<comment type="caution">
    <text evidence="4">The sequence shown here is derived from an EMBL/GenBank/DDBJ whole genome shotgun (WGS) entry which is preliminary data.</text>
</comment>
<protein>
    <recommendedName>
        <fullName evidence="6">Peroxidase</fullName>
    </recommendedName>
</protein>
<sequence>MLYSIGHGSVVVLRAGTPEGGQGEMAAGIVAAFADNGRRATGTAGTTGATGSFGFLFPGAPLFPAQPNIGTLLDNLGNAMAETSDAEVSTPPKPSLPAIFTYFGQFVDHDITAATDSDPGNNSPLRIMVNDLQQANRSLVVTTLQNLRLGTLGLDSVYGDGTDQSPAVLRLERQLRDPDGLRMRVGSVVPTPGANGRPPRLPVELPGKHPRQADLPRMGLVVPSVIPQDQLPPQLASLPEDSLKRRALIADARNDENLVVAQLHTAVLRFHNAMVDRLGDAATFEAARDLTVLHYQWLVGEHYLPGICDPAIVADVKARGAPLYAHMLAAGRRAGTVPVEFATAAFRFGHSMVREAYDYNSNFEIGGIAATLNLLFLFTGRSSNPLGGEGVTGLPDNWVIDWARFVDRHDQDRLARPIDTRLAQTLNRLPNESSPTFNDLIKSLARRNLRRGYALGLPSAQTLIAEMKAAGIADIPVMSDADLRGPDNQRRAALDAGNFVQHTPLWYYILREAEISSGPHLGPLGSRIVAETLWGLLLNDPRAYPGRGWTPAAAPGAATHGPIDGFEAFLRAAGAL</sequence>
<name>A0A255YAJ9_9SPHN</name>
<dbReference type="Proteomes" id="UP000216991">
    <property type="component" value="Unassembled WGS sequence"/>
</dbReference>
<keyword evidence="3" id="KW-0325">Glycoprotein</keyword>
<evidence type="ECO:0000313" key="5">
    <source>
        <dbReference type="Proteomes" id="UP000216991"/>
    </source>
</evidence>
<dbReference type="InterPro" id="IPR019791">
    <property type="entry name" value="Haem_peroxidase_animal"/>
</dbReference>
<dbReference type="InterPro" id="IPR010255">
    <property type="entry name" value="Haem_peroxidase_sf"/>
</dbReference>
<keyword evidence="5" id="KW-1185">Reference proteome</keyword>
<dbReference type="GO" id="GO:0006979">
    <property type="term" value="P:response to oxidative stress"/>
    <property type="evidence" value="ECO:0007669"/>
    <property type="project" value="InterPro"/>
</dbReference>
<dbReference type="GO" id="GO:0004601">
    <property type="term" value="F:peroxidase activity"/>
    <property type="evidence" value="ECO:0007669"/>
    <property type="project" value="InterPro"/>
</dbReference>
<evidence type="ECO:0000313" key="4">
    <source>
        <dbReference type="EMBL" id="OYQ25665.1"/>
    </source>
</evidence>
<dbReference type="Pfam" id="PF03098">
    <property type="entry name" value="An_peroxidase"/>
    <property type="match status" value="1"/>
</dbReference>
<dbReference type="CDD" id="cd09819">
    <property type="entry name" value="An_peroxidase_bacterial_1"/>
    <property type="match status" value="1"/>
</dbReference>
<evidence type="ECO:0000256" key="2">
    <source>
        <dbReference type="ARBA" id="ARBA00022525"/>
    </source>
</evidence>
<dbReference type="GO" id="GO:0020037">
    <property type="term" value="F:heme binding"/>
    <property type="evidence" value="ECO:0007669"/>
    <property type="project" value="InterPro"/>
</dbReference>
<proteinExistence type="predicted"/>
<dbReference type="OrthoDB" id="105077at2"/>
<evidence type="ECO:0000256" key="3">
    <source>
        <dbReference type="ARBA" id="ARBA00023180"/>
    </source>
</evidence>
<dbReference type="Gene3D" id="1.10.640.10">
    <property type="entry name" value="Haem peroxidase domain superfamily, animal type"/>
    <property type="match status" value="1"/>
</dbReference>
<evidence type="ECO:0000256" key="1">
    <source>
        <dbReference type="ARBA" id="ARBA00004613"/>
    </source>
</evidence>
<accession>A0A255YAJ9</accession>
<organism evidence="4 5">
    <name type="scientific">Sandarakinorhabdus cyanobacteriorum</name>
    <dbReference type="NCBI Taxonomy" id="1981098"/>
    <lineage>
        <taxon>Bacteria</taxon>
        <taxon>Pseudomonadati</taxon>
        <taxon>Pseudomonadota</taxon>
        <taxon>Alphaproteobacteria</taxon>
        <taxon>Sphingomonadales</taxon>
        <taxon>Sphingosinicellaceae</taxon>
        <taxon>Sandarakinorhabdus</taxon>
    </lineage>
</organism>
<dbReference type="EMBL" id="NOXT01000121">
    <property type="protein sequence ID" value="OYQ25665.1"/>
    <property type="molecule type" value="Genomic_DNA"/>
</dbReference>
<dbReference type="InterPro" id="IPR037120">
    <property type="entry name" value="Haem_peroxidase_sf_animal"/>
</dbReference>
<dbReference type="PANTHER" id="PTHR11475:SF4">
    <property type="entry name" value="CHORION PEROXIDASE"/>
    <property type="match status" value="1"/>
</dbReference>
<dbReference type="PRINTS" id="PR00457">
    <property type="entry name" value="ANPEROXIDASE"/>
</dbReference>
<dbReference type="RefSeq" id="WP_094474623.1">
    <property type="nucleotide sequence ID" value="NZ_NOXT01000121.1"/>
</dbReference>
<keyword evidence="2" id="KW-0964">Secreted</keyword>
<dbReference type="PROSITE" id="PS50292">
    <property type="entry name" value="PEROXIDASE_3"/>
    <property type="match status" value="1"/>
</dbReference>